<dbReference type="EMBL" id="NAPY01000014">
    <property type="protein sequence ID" value="MUL36827.1"/>
    <property type="molecule type" value="Genomic_DNA"/>
</dbReference>
<accession>A0A6N8FXF7</accession>
<dbReference type="AlphaFoldDB" id="A0A6N8FXF7"/>
<gene>
    <name evidence="1" type="ORF">BWI75_10825</name>
</gene>
<reference evidence="1 2" key="1">
    <citation type="journal article" date="2019" name="Front. Microbiol.">
        <title>Genomic Features for Desiccation Tolerance and Sugar Biosynthesis in the Extremophile Gloeocapsopsis sp. UTEX B3054.</title>
        <authorList>
            <person name="Urrejola C."/>
            <person name="Alcorta J."/>
            <person name="Salas L."/>
            <person name="Vasquez M."/>
            <person name="Polz M.F."/>
            <person name="Vicuna R."/>
            <person name="Diez B."/>
        </authorList>
    </citation>
    <scope>NUCLEOTIDE SEQUENCE [LARGE SCALE GENOMIC DNA]</scope>
    <source>
        <strain evidence="1 2">1H9</strain>
    </source>
</reference>
<dbReference type="OrthoDB" id="582616at2"/>
<dbReference type="Gene3D" id="1.10.150.20">
    <property type="entry name" value="5' to 3' exonuclease, C-terminal subdomain"/>
    <property type="match status" value="1"/>
</dbReference>
<proteinExistence type="predicted"/>
<comment type="caution">
    <text evidence="1">The sequence shown here is derived from an EMBL/GenBank/DDBJ whole genome shotgun (WGS) entry which is preliminary data.</text>
</comment>
<dbReference type="Pfam" id="PF11731">
    <property type="entry name" value="Cdd1"/>
    <property type="match status" value="1"/>
</dbReference>
<name>A0A6N8FXF7_9CHRO</name>
<dbReference type="InterPro" id="IPR021725">
    <property type="entry name" value="Cdd1"/>
</dbReference>
<evidence type="ECO:0008006" key="3">
    <source>
        <dbReference type="Google" id="ProtNLM"/>
    </source>
</evidence>
<dbReference type="RefSeq" id="WP_105217819.1">
    <property type="nucleotide sequence ID" value="NZ_CAWNSU010000036.1"/>
</dbReference>
<organism evidence="1 2">
    <name type="scientific">Gloeocapsopsis dulcis AAB1 = 1H9</name>
    <dbReference type="NCBI Taxonomy" id="1433147"/>
    <lineage>
        <taxon>Bacteria</taxon>
        <taxon>Bacillati</taxon>
        <taxon>Cyanobacteriota</taxon>
        <taxon>Cyanophyceae</taxon>
        <taxon>Oscillatoriophycideae</taxon>
        <taxon>Chroococcales</taxon>
        <taxon>Chroococcaceae</taxon>
        <taxon>Gloeocapsopsis</taxon>
        <taxon>Gloeocapsopsis dulcis</taxon>
    </lineage>
</organism>
<dbReference type="Proteomes" id="UP000441797">
    <property type="component" value="Unassembled WGS sequence"/>
</dbReference>
<keyword evidence="2" id="KW-1185">Reference proteome</keyword>
<evidence type="ECO:0000313" key="1">
    <source>
        <dbReference type="EMBL" id="MUL36827.1"/>
    </source>
</evidence>
<sequence>MKPKVSSELEQIPGVGKKIAQDFREMGIFSIENLKGQDPEVLYQRLFTYQGKSVDRCMLYVFRCAVYYTSVKASVPKISNLRSIVLL</sequence>
<evidence type="ECO:0000313" key="2">
    <source>
        <dbReference type="Proteomes" id="UP000441797"/>
    </source>
</evidence>
<protein>
    <recommendedName>
        <fullName evidence="3">Pathogenicity locus</fullName>
    </recommendedName>
</protein>